<organism evidence="2">
    <name type="scientific">Bicosoecida sp. CB-2014</name>
    <dbReference type="NCBI Taxonomy" id="1486930"/>
    <lineage>
        <taxon>Eukaryota</taxon>
        <taxon>Sar</taxon>
        <taxon>Stramenopiles</taxon>
        <taxon>Bigyra</taxon>
        <taxon>Opalozoa</taxon>
        <taxon>Bicosoecida</taxon>
    </lineage>
</organism>
<evidence type="ECO:0000256" key="1">
    <source>
        <dbReference type="SAM" id="MobiDB-lite"/>
    </source>
</evidence>
<gene>
    <name evidence="2" type="ORF">BSP0115_LOCUS14989</name>
</gene>
<feature type="region of interest" description="Disordered" evidence="1">
    <location>
        <begin position="687"/>
        <end position="830"/>
    </location>
</feature>
<feature type="compositionally biased region" description="Basic residues" evidence="1">
    <location>
        <begin position="964"/>
        <end position="976"/>
    </location>
</feature>
<feature type="compositionally biased region" description="Low complexity" evidence="1">
    <location>
        <begin position="607"/>
        <end position="647"/>
    </location>
</feature>
<feature type="region of interest" description="Disordered" evidence="1">
    <location>
        <begin position="46"/>
        <end position="70"/>
    </location>
</feature>
<feature type="region of interest" description="Disordered" evidence="1">
    <location>
        <begin position="91"/>
        <end position="128"/>
    </location>
</feature>
<evidence type="ECO:0000313" key="2">
    <source>
        <dbReference type="EMBL" id="CAD8921727.1"/>
    </source>
</evidence>
<reference evidence="2" key="1">
    <citation type="submission" date="2021-01" db="EMBL/GenBank/DDBJ databases">
        <authorList>
            <person name="Corre E."/>
            <person name="Pelletier E."/>
            <person name="Niang G."/>
            <person name="Scheremetjew M."/>
            <person name="Finn R."/>
            <person name="Kale V."/>
            <person name="Holt S."/>
            <person name="Cochrane G."/>
            <person name="Meng A."/>
            <person name="Brown T."/>
            <person name="Cohen L."/>
        </authorList>
    </citation>
    <scope>NUCLEOTIDE SEQUENCE</scope>
    <source>
        <strain evidence="2">Ms1</strain>
    </source>
</reference>
<dbReference type="AlphaFoldDB" id="A0A7S1CKD8"/>
<feature type="compositionally biased region" description="Polar residues" evidence="1">
    <location>
        <begin position="726"/>
        <end position="742"/>
    </location>
</feature>
<feature type="compositionally biased region" description="Basic and acidic residues" evidence="1">
    <location>
        <begin position="93"/>
        <end position="102"/>
    </location>
</feature>
<feature type="region of interest" description="Disordered" evidence="1">
    <location>
        <begin position="455"/>
        <end position="656"/>
    </location>
</feature>
<feature type="compositionally biased region" description="Basic residues" evidence="1">
    <location>
        <begin position="58"/>
        <end position="67"/>
    </location>
</feature>
<feature type="compositionally biased region" description="Basic and acidic residues" evidence="1">
    <location>
        <begin position="803"/>
        <end position="824"/>
    </location>
</feature>
<feature type="compositionally biased region" description="Basic and acidic residues" evidence="1">
    <location>
        <begin position="565"/>
        <end position="580"/>
    </location>
</feature>
<accession>A0A7S1CKD8</accession>
<feature type="region of interest" description="Disordered" evidence="1">
    <location>
        <begin position="849"/>
        <end position="1063"/>
    </location>
</feature>
<dbReference type="EMBL" id="HBFS01022312">
    <property type="protein sequence ID" value="CAD8921727.1"/>
    <property type="molecule type" value="Transcribed_RNA"/>
</dbReference>
<feature type="compositionally biased region" description="Low complexity" evidence="1">
    <location>
        <begin position="482"/>
        <end position="512"/>
    </location>
</feature>
<feature type="compositionally biased region" description="Polar residues" evidence="1">
    <location>
        <begin position="751"/>
        <end position="762"/>
    </location>
</feature>
<sequence length="1063" mass="112132">MGCMQSNSVMVAIPIPSRASQCKSLTLDHLSRCMDHLAKVGDASGLPASASKVASPAARRRAARGPKRQLSDGGVDVAVLAAPYAIVNKGGNRRFDAEDGKRSPAARGRSAGKKRKKGGGDDDGTIPDKYTTVVSDVRGEVERARAHIAALRRAIDGAKGDAAKQAVRDAAYGGDELLREHALVLVNRDVLRNGVLKLRAPLDMDVISAQLRAPMRRRQIRKLLRLFHSVDALGEGEVTPDLLAEWMQHHGHGSDEGFTQSVFFEQLWDVNGTPTNSLRLLAAEFVLMVTTLCEMSDAEVVAYTFSRMADVKLGALGDCGVDTHALALNHPTLKATRAGMVSRGVARGAVHPGNAALLKENDKLANGGVSIITEADWARIFERTRQPWMPVLVTRDALRRATFGEAWWLRRATAMATDASEAFLRRPEQFGAAGLGGLRGASGYFHLHHATRASSKDVDQAAKGKKKRKKDRGAWRVGRIMGVSSAPSGAAAAKRSGSHGSLGSLGSNRSNLTESARRLPSRRSGSFASAEDDGLSPRGSVARSRKSSILSGLSDAPLRAILGSREGDSGNDRAGDRDGGGADSDSGDDDGVIGGGKHGARSPTLEAPAGGPPRRALPTPSRRGLSSSQRGSAASAHAHGSGVASPGTGTGAGSGAMSPYDHPAGLNLNGAPVVAIPRLDVGADFTPKAVASSERRRRRPASASPARRGRRFEDEDKLSPLARRTSYVSPSALSGRSPSAQGSARRGSGALQRTESMESAGSASEPRRPKYQRRRTSALAQLKHRFATSKEILDPQPQPRTAAEARYEEARRRVLHREDSEKKLTVMSDHPAAASAGLGIARVEVRDYRRRSSTMSGGSASSADRPPLVASPVVESGSDGVDADDGGRRRERGRVSPALLRPTSEMTRSGMLDPLEGAGAGAVTSQQVSRRLSASSRKLSAGSANHTPSVAGLGRKLSPAERRKAARSRSRTRSRSRSSISEAEPTPDGLRDRDGAGGRSPAAAMAKVGASARSRPTSAKRSRPSSASSRGRSPTVRRTSSKGGAKHLTDLRGPVARNKVIPV</sequence>
<feature type="compositionally biased region" description="Low complexity" evidence="1">
    <location>
        <begin position="853"/>
        <end position="863"/>
    </location>
</feature>
<protein>
    <submittedName>
        <fullName evidence="2">Uncharacterized protein</fullName>
    </submittedName>
</protein>
<feature type="compositionally biased region" description="Low complexity" evidence="1">
    <location>
        <begin position="1024"/>
        <end position="1034"/>
    </location>
</feature>
<proteinExistence type="predicted"/>
<feature type="compositionally biased region" description="Low complexity" evidence="1">
    <location>
        <begin position="47"/>
        <end position="57"/>
    </location>
</feature>
<feature type="compositionally biased region" description="Basic residues" evidence="1">
    <location>
        <begin position="769"/>
        <end position="787"/>
    </location>
</feature>
<feature type="compositionally biased region" description="Low complexity" evidence="1">
    <location>
        <begin position="929"/>
        <end position="944"/>
    </location>
</feature>
<name>A0A7S1CKD8_9STRA</name>